<evidence type="ECO:0000313" key="9">
    <source>
        <dbReference type="Proteomes" id="UP001558652"/>
    </source>
</evidence>
<evidence type="ECO:0000259" key="7">
    <source>
        <dbReference type="Pfam" id="PF12832"/>
    </source>
</evidence>
<evidence type="ECO:0000256" key="6">
    <source>
        <dbReference type="SAM" id="Phobius"/>
    </source>
</evidence>
<evidence type="ECO:0000256" key="4">
    <source>
        <dbReference type="ARBA" id="ARBA00022989"/>
    </source>
</evidence>
<proteinExistence type="inferred from homology"/>
<comment type="caution">
    <text evidence="8">The sequence shown here is derived from an EMBL/GenBank/DDBJ whole genome shotgun (WGS) entry which is preliminary data.</text>
</comment>
<evidence type="ECO:0000256" key="1">
    <source>
        <dbReference type="ARBA" id="ARBA00004141"/>
    </source>
</evidence>
<dbReference type="Gene3D" id="1.20.1250.20">
    <property type="entry name" value="MFS general substrate transporter like domains"/>
    <property type="match status" value="1"/>
</dbReference>
<comment type="subcellular location">
    <subcellularLocation>
        <location evidence="1">Membrane</location>
        <topology evidence="1">Multi-pass membrane protein</topology>
    </subcellularLocation>
</comment>
<gene>
    <name evidence="8" type="ORF">AAG570_002225</name>
</gene>
<keyword evidence="9" id="KW-1185">Reference proteome</keyword>
<dbReference type="InterPro" id="IPR051717">
    <property type="entry name" value="MFS_MFSD6"/>
</dbReference>
<dbReference type="InterPro" id="IPR024989">
    <property type="entry name" value="MFS_assoc_dom"/>
</dbReference>
<accession>A0ABD0Y7B5</accession>
<keyword evidence="3 6" id="KW-0812">Transmembrane</keyword>
<feature type="domain" description="Major facilitator superfamily associated" evidence="7">
    <location>
        <begin position="21"/>
        <end position="113"/>
    </location>
</feature>
<dbReference type="GO" id="GO:0016020">
    <property type="term" value="C:membrane"/>
    <property type="evidence" value="ECO:0007669"/>
    <property type="project" value="UniProtKB-SubCell"/>
</dbReference>
<name>A0ABD0Y7B5_9HEMI</name>
<dbReference type="PANTHER" id="PTHR16172">
    <property type="entry name" value="MAJOR FACILITATOR SUPERFAMILY DOMAIN-CONTAINING PROTEIN 6-LIKE"/>
    <property type="match status" value="1"/>
</dbReference>
<dbReference type="SUPFAM" id="SSF103473">
    <property type="entry name" value="MFS general substrate transporter"/>
    <property type="match status" value="1"/>
</dbReference>
<evidence type="ECO:0000313" key="8">
    <source>
        <dbReference type="EMBL" id="KAL1123137.1"/>
    </source>
</evidence>
<feature type="transmembrane region" description="Helical" evidence="6">
    <location>
        <begin position="56"/>
        <end position="77"/>
    </location>
</feature>
<keyword evidence="4 6" id="KW-1133">Transmembrane helix</keyword>
<organism evidence="8 9">
    <name type="scientific">Ranatra chinensis</name>
    <dbReference type="NCBI Taxonomy" id="642074"/>
    <lineage>
        <taxon>Eukaryota</taxon>
        <taxon>Metazoa</taxon>
        <taxon>Ecdysozoa</taxon>
        <taxon>Arthropoda</taxon>
        <taxon>Hexapoda</taxon>
        <taxon>Insecta</taxon>
        <taxon>Pterygota</taxon>
        <taxon>Neoptera</taxon>
        <taxon>Paraneoptera</taxon>
        <taxon>Hemiptera</taxon>
        <taxon>Heteroptera</taxon>
        <taxon>Panheteroptera</taxon>
        <taxon>Nepomorpha</taxon>
        <taxon>Nepidae</taxon>
        <taxon>Ranatrinae</taxon>
        <taxon>Ranatra</taxon>
    </lineage>
</organism>
<dbReference type="AlphaFoldDB" id="A0ABD0Y7B5"/>
<evidence type="ECO:0000256" key="2">
    <source>
        <dbReference type="ARBA" id="ARBA00005241"/>
    </source>
</evidence>
<dbReference type="PANTHER" id="PTHR16172:SF35">
    <property type="entry name" value="MAJOR FACILITATOR SUPERFAMILY (MFS) PROFILE DOMAIN-CONTAINING PROTEIN"/>
    <property type="match status" value="1"/>
</dbReference>
<evidence type="ECO:0000256" key="5">
    <source>
        <dbReference type="ARBA" id="ARBA00023136"/>
    </source>
</evidence>
<keyword evidence="5 6" id="KW-0472">Membrane</keyword>
<feature type="transmembrane region" description="Helical" evidence="6">
    <location>
        <begin position="89"/>
        <end position="111"/>
    </location>
</feature>
<comment type="similarity">
    <text evidence="2">Belongs to the major facilitator superfamily. MFSD6 family.</text>
</comment>
<dbReference type="InterPro" id="IPR036259">
    <property type="entry name" value="MFS_trans_sf"/>
</dbReference>
<feature type="transmembrane region" description="Helical" evidence="6">
    <location>
        <begin position="21"/>
        <end position="41"/>
    </location>
</feature>
<dbReference type="EMBL" id="JBFDAA010000012">
    <property type="protein sequence ID" value="KAL1123137.1"/>
    <property type="molecule type" value="Genomic_DNA"/>
</dbReference>
<dbReference type="Proteomes" id="UP001558652">
    <property type="component" value="Unassembled WGS sequence"/>
</dbReference>
<dbReference type="Pfam" id="PF12832">
    <property type="entry name" value="MFS_1_like"/>
    <property type="match status" value="1"/>
</dbReference>
<reference evidence="8 9" key="1">
    <citation type="submission" date="2024-07" db="EMBL/GenBank/DDBJ databases">
        <title>Chromosome-level genome assembly of the water stick insect Ranatra chinensis (Heteroptera: Nepidae).</title>
        <authorList>
            <person name="Liu X."/>
        </authorList>
    </citation>
    <scope>NUCLEOTIDE SEQUENCE [LARGE SCALE GENOMIC DNA]</scope>
    <source>
        <strain evidence="8">Cailab_2021Rc</strain>
        <tissue evidence="8">Muscle</tissue>
    </source>
</reference>
<sequence>MFFLGHFFDRISSDFRQKELLPLKLLFFVHSSTLYVLYPYLTIHMRELGINVEETAIMSAVTPVVAIVMPPLAGLIADRIGNFKVILSLFSALGGAVSLLLLMVPVGRVVITYPQRTLLQLACNNGKFLNYIFRTINLTTTVITFLRSKAASEQKIWSTKEQTNYIQNDP</sequence>
<protein>
    <recommendedName>
        <fullName evidence="7">Major facilitator superfamily associated domain-containing protein</fullName>
    </recommendedName>
</protein>
<evidence type="ECO:0000256" key="3">
    <source>
        <dbReference type="ARBA" id="ARBA00022692"/>
    </source>
</evidence>